<feature type="domain" description="Lipoyl-binding" evidence="6">
    <location>
        <begin position="80"/>
        <end position="156"/>
    </location>
</feature>
<comment type="similarity">
    <text evidence="1 4">Belongs to the 2-oxoacid dehydrogenase family.</text>
</comment>
<reference evidence="7" key="3">
    <citation type="submission" date="2015-04" db="EMBL/GenBank/DDBJ databases">
        <authorList>
            <consortium name="FlyBase"/>
        </authorList>
    </citation>
    <scope>NUCLEOTIDE SEQUENCE</scope>
    <source>
        <strain evidence="7">W501</strain>
    </source>
</reference>
<dbReference type="PANTHER" id="PTHR23151">
    <property type="entry name" value="DIHYDROLIPOAMIDE ACETYL/SUCCINYL-TRANSFERASE-RELATED"/>
    <property type="match status" value="1"/>
</dbReference>
<name>A0A0J9QXN4_DROSI</name>
<feature type="compositionally biased region" description="Pro residues" evidence="5">
    <location>
        <begin position="183"/>
        <end position="214"/>
    </location>
</feature>
<dbReference type="CDD" id="cd06849">
    <property type="entry name" value="lipoyl_domain"/>
    <property type="match status" value="1"/>
</dbReference>
<reference evidence="7" key="1">
    <citation type="journal article" date="2013" name="Genome Res.">
        <title>A second-generation assembly of the Drosophila simulans genome provides new insights into patterns of lineage-specific divergence.</title>
        <authorList>
            <person name="Hu T.T."/>
            <person name="Eisen M.B."/>
            <person name="Thornton K.R."/>
            <person name="Andolfatto P."/>
        </authorList>
    </citation>
    <scope>NUCLEOTIDE SEQUENCE [LARGE SCALE GENOMIC DNA]</scope>
    <source>
        <strain evidence="7">W501</strain>
    </source>
</reference>
<dbReference type="InterPro" id="IPR023213">
    <property type="entry name" value="CAT-like_dom_sf"/>
</dbReference>
<sequence>MLRSLATTRNELGALRSVLLRSNNATYVRRSTGNVVVRALSSQLINSRNLQSIRSKLNTSQSPVTWSYNFARAYANLPEHIRVPLPALSPTMERGSIVSWEKKEGDKLNEGDLLCEIETDKATMGFETPEEGFLAKILIQGGTKDVPVGQLLCIIVPDQGSVAAFANFKDDGAAAAPAAPAAAPAPAPAPAAAAAPPPPPAAAPAAAAPPPAPAAAPAAAGQKPAAKPAAAAPAKAPKAAGTRYEDIPVTNMRAVIAKRLLESKTQLPHYYVTVQCQVDKLLKFRAKVNKKYEKQGARVSVNDFIIKAVAIASLRVPEANSAWMDTVIRKYDDVDVSVAVSTDKGLITPIVFNADRKGVLEISKDVKALAAKARDNKLQPHEFQGGTISVSNLGMFGVNQFAAVINPPQSCILAIGTTTKQLVADPDSLKGFKEVNMLTVTLSADHRVVDGAVAARWLQHFRDYMEDPSNMVL</sequence>
<dbReference type="GO" id="GO:0004742">
    <property type="term" value="F:dihydrolipoyllysine-residue acetyltransferase activity"/>
    <property type="evidence" value="ECO:0007669"/>
    <property type="project" value="TreeGrafter"/>
</dbReference>
<dbReference type="OrthoDB" id="537444at2759"/>
<dbReference type="Pfam" id="PF00364">
    <property type="entry name" value="Biotin_lipoyl"/>
    <property type="match status" value="1"/>
</dbReference>
<dbReference type="Bgee" id="FBgn0194852">
    <property type="expression patterns" value="Expressed in adult organism and 3 other cell types or tissues"/>
</dbReference>
<dbReference type="GO" id="GO:0006086">
    <property type="term" value="P:pyruvate decarboxylation to acetyl-CoA"/>
    <property type="evidence" value="ECO:0007669"/>
    <property type="project" value="InterPro"/>
</dbReference>
<reference evidence="7" key="2">
    <citation type="submission" date="2014-06" db="EMBL/GenBank/DDBJ databases">
        <authorList>
            <person name="Hu T."/>
            <person name="Eisen M.B."/>
            <person name="Thornton K.R."/>
            <person name="Andolfatto P."/>
        </authorList>
    </citation>
    <scope>NUCLEOTIDE SEQUENCE</scope>
    <source>
        <strain evidence="7">W501</strain>
    </source>
</reference>
<dbReference type="InterPro" id="IPR045257">
    <property type="entry name" value="E2/Pdx1"/>
</dbReference>
<dbReference type="Gene3D" id="2.40.50.100">
    <property type="match status" value="1"/>
</dbReference>
<evidence type="ECO:0000259" key="6">
    <source>
        <dbReference type="PROSITE" id="PS50968"/>
    </source>
</evidence>
<protein>
    <recommendedName>
        <fullName evidence="4">Dihydrolipoamide acetyltransferase component of pyruvate dehydrogenase complex</fullName>
        <ecNumber evidence="4">2.3.1.-</ecNumber>
    </recommendedName>
</protein>
<dbReference type="EC" id="2.3.1.-" evidence="4"/>
<dbReference type="GO" id="GO:0045254">
    <property type="term" value="C:pyruvate dehydrogenase complex"/>
    <property type="evidence" value="ECO:0007669"/>
    <property type="project" value="InterPro"/>
</dbReference>
<keyword evidence="4 7" id="KW-0808">Transferase</keyword>
<dbReference type="InterPro" id="IPR003016">
    <property type="entry name" value="2-oxoA_DH_lipoyl-BS"/>
</dbReference>
<evidence type="ECO:0000313" key="7">
    <source>
        <dbReference type="EMBL" id="KMY88766.1"/>
    </source>
</evidence>
<keyword evidence="4 7" id="KW-0012">Acyltransferase</keyword>
<dbReference type="Pfam" id="PF00198">
    <property type="entry name" value="2-oxoacid_dh"/>
    <property type="match status" value="1"/>
</dbReference>
<dbReference type="Proteomes" id="UP000035880">
    <property type="component" value="Chromosome 2L"/>
</dbReference>
<dbReference type="InterPro" id="IPR000089">
    <property type="entry name" value="Biotin_lipoyl"/>
</dbReference>
<dbReference type="InterPro" id="IPR001078">
    <property type="entry name" value="2-oxoacid_DH_actylTfrase"/>
</dbReference>
<dbReference type="FunFam" id="2.40.50.100:FF:000010">
    <property type="entry name" value="Acetyltransferase component of pyruvate dehydrogenase complex"/>
    <property type="match status" value="1"/>
</dbReference>
<dbReference type="SUPFAM" id="SSF52777">
    <property type="entry name" value="CoA-dependent acyltransferases"/>
    <property type="match status" value="1"/>
</dbReference>
<dbReference type="PANTHER" id="PTHR23151:SF90">
    <property type="entry name" value="DIHYDROLIPOYLLYSINE-RESIDUE ACETYLTRANSFERASE COMPONENT OF PYRUVATE DEHYDROGENASE COMPLEX, MITOCHONDRIAL-RELATED"/>
    <property type="match status" value="1"/>
</dbReference>
<evidence type="ECO:0000256" key="5">
    <source>
        <dbReference type="SAM" id="MobiDB-lite"/>
    </source>
</evidence>
<accession>A0A0J9QXN4</accession>
<evidence type="ECO:0000256" key="3">
    <source>
        <dbReference type="ARBA" id="ARBA00022946"/>
    </source>
</evidence>
<keyword evidence="3" id="KW-0809">Transit peptide</keyword>
<dbReference type="EMBL" id="CM002910">
    <property type="protein sequence ID" value="KMY88766.1"/>
    <property type="molecule type" value="Genomic_DNA"/>
</dbReference>
<organism evidence="7">
    <name type="scientific">Drosophila simulans</name>
    <name type="common">Fruit fly</name>
    <dbReference type="NCBI Taxonomy" id="7240"/>
    <lineage>
        <taxon>Eukaryota</taxon>
        <taxon>Metazoa</taxon>
        <taxon>Ecdysozoa</taxon>
        <taxon>Arthropoda</taxon>
        <taxon>Hexapoda</taxon>
        <taxon>Insecta</taxon>
        <taxon>Pterygota</taxon>
        <taxon>Neoptera</taxon>
        <taxon>Endopterygota</taxon>
        <taxon>Diptera</taxon>
        <taxon>Brachycera</taxon>
        <taxon>Muscomorpha</taxon>
        <taxon>Ephydroidea</taxon>
        <taxon>Drosophilidae</taxon>
        <taxon>Drosophila</taxon>
        <taxon>Sophophora</taxon>
    </lineage>
</organism>
<gene>
    <name evidence="7" type="primary">Dsim\GD23472</name>
    <name evidence="7" type="ORF">Dsimw501_GD23472</name>
</gene>
<dbReference type="SUPFAM" id="SSF51230">
    <property type="entry name" value="Single hybrid motif"/>
    <property type="match status" value="1"/>
</dbReference>
<feature type="compositionally biased region" description="Low complexity" evidence="5">
    <location>
        <begin position="215"/>
        <end position="237"/>
    </location>
</feature>
<evidence type="ECO:0000256" key="2">
    <source>
        <dbReference type="ARBA" id="ARBA00022823"/>
    </source>
</evidence>
<dbReference type="Gene3D" id="3.30.559.10">
    <property type="entry name" value="Chloramphenicol acetyltransferase-like domain"/>
    <property type="match status" value="1"/>
</dbReference>
<dbReference type="InterPro" id="IPR011053">
    <property type="entry name" value="Single_hybrid_motif"/>
</dbReference>
<keyword evidence="2 4" id="KW-0450">Lipoyl</keyword>
<dbReference type="AlphaFoldDB" id="A0A0J9QXN4"/>
<dbReference type="PROSITE" id="PS00189">
    <property type="entry name" value="LIPOYL"/>
    <property type="match status" value="1"/>
</dbReference>
<comment type="cofactor">
    <cofactor evidence="4">
        <name>(R)-lipoate</name>
        <dbReference type="ChEBI" id="CHEBI:83088"/>
    </cofactor>
</comment>
<dbReference type="FunFam" id="3.30.559.10:FF:000003">
    <property type="entry name" value="Acetyltransferase component of pyruvate dehydrogenase complex"/>
    <property type="match status" value="1"/>
</dbReference>
<proteinExistence type="inferred from homology"/>
<evidence type="ECO:0000256" key="4">
    <source>
        <dbReference type="RuleBase" id="RU003423"/>
    </source>
</evidence>
<evidence type="ECO:0000256" key="1">
    <source>
        <dbReference type="ARBA" id="ARBA00007317"/>
    </source>
</evidence>
<feature type="region of interest" description="Disordered" evidence="5">
    <location>
        <begin position="180"/>
        <end position="237"/>
    </location>
</feature>
<dbReference type="PROSITE" id="PS50968">
    <property type="entry name" value="BIOTINYL_LIPOYL"/>
    <property type="match status" value="1"/>
</dbReference>